<dbReference type="Gene3D" id="2.30.30.110">
    <property type="match status" value="1"/>
</dbReference>
<reference evidence="4 5" key="2">
    <citation type="journal article" date="2016" name="J. Biotechnol.">
        <title>Complete genome sequence of Arthrobacter alpinus ERGS4:06, a yellow pigmented bacterium tolerant to cold and radiations isolated from Sikkim Himalaya.</title>
        <authorList>
            <person name="Kumar R."/>
            <person name="Singh D."/>
            <person name="Swarnkar M.K."/>
            <person name="Singh A.K."/>
            <person name="Kumar S."/>
        </authorList>
    </citation>
    <scope>NUCLEOTIDE SEQUENCE [LARGE SCALE GENOMIC DNA]</scope>
    <source>
        <strain evidence="4 5">ERGS4:06</strain>
    </source>
</reference>
<evidence type="ECO:0000256" key="2">
    <source>
        <dbReference type="ARBA" id="ARBA00022649"/>
    </source>
</evidence>
<dbReference type="RefSeq" id="WP_062288501.1">
    <property type="nucleotide sequence ID" value="NZ_CP013200.1"/>
</dbReference>
<dbReference type="AlphaFoldDB" id="A0A0S2LZJ0"/>
<gene>
    <name evidence="4" type="ORF">AS189_10595</name>
</gene>
<dbReference type="Pfam" id="PF02452">
    <property type="entry name" value="PemK_toxin"/>
    <property type="match status" value="1"/>
</dbReference>
<proteinExistence type="inferred from homology"/>
<feature type="region of interest" description="Disordered" evidence="3">
    <location>
        <begin position="19"/>
        <end position="95"/>
    </location>
</feature>
<comment type="similarity">
    <text evidence="1">Belongs to the PemK/MazF family.</text>
</comment>
<evidence type="ECO:0000313" key="4">
    <source>
        <dbReference type="EMBL" id="ALO66866.1"/>
    </source>
</evidence>
<evidence type="ECO:0000256" key="1">
    <source>
        <dbReference type="ARBA" id="ARBA00007521"/>
    </source>
</evidence>
<dbReference type="Proteomes" id="UP000059574">
    <property type="component" value="Chromosome"/>
</dbReference>
<evidence type="ECO:0000256" key="3">
    <source>
        <dbReference type="SAM" id="MobiDB-lite"/>
    </source>
</evidence>
<keyword evidence="2" id="KW-1277">Toxin-antitoxin system</keyword>
<sequence length="205" mass="22034">MASTSEHIFKFLRSLAGALFSPGKTSQPRNNAPKTRPGNKPSGSKPSASSSGRPASRSTNRPTSGTPTSGLSAPYPGDFRGTATVAYSPKPDGAADPGEIVWTLVPYEEDHSQGKDRPVLIVGKTGKYLLALMMTSKDHSDDHRGDNDYIDIGTGSWDKQGRDSEVKLDRVLQVSAADLRREGAVLDKKRFGAVATGLQRRHGWK</sequence>
<reference evidence="5" key="1">
    <citation type="submission" date="2015-11" db="EMBL/GenBank/DDBJ databases">
        <authorList>
            <person name="Kumar R."/>
            <person name="Singh D."/>
            <person name="Swarnkar M.K."/>
            <person name="Singh A.K."/>
            <person name="Kumar S."/>
        </authorList>
    </citation>
    <scope>NUCLEOTIDE SEQUENCE [LARGE SCALE GENOMIC DNA]</scope>
    <source>
        <strain evidence="5">ERGS4:06</strain>
    </source>
</reference>
<name>A0A0S2LZJ0_9MICC</name>
<dbReference type="InterPro" id="IPR011067">
    <property type="entry name" value="Plasmid_toxin/cell-grow_inhib"/>
</dbReference>
<accession>A0A0S2LZJ0</accession>
<organism evidence="4 5">
    <name type="scientific">Arthrobacter alpinus</name>
    <dbReference type="NCBI Taxonomy" id="656366"/>
    <lineage>
        <taxon>Bacteria</taxon>
        <taxon>Bacillati</taxon>
        <taxon>Actinomycetota</taxon>
        <taxon>Actinomycetes</taxon>
        <taxon>Micrococcales</taxon>
        <taxon>Micrococcaceae</taxon>
        <taxon>Arthrobacter</taxon>
    </lineage>
</organism>
<feature type="compositionally biased region" description="Low complexity" evidence="3">
    <location>
        <begin position="40"/>
        <end position="58"/>
    </location>
</feature>
<evidence type="ECO:0000313" key="5">
    <source>
        <dbReference type="Proteomes" id="UP000059574"/>
    </source>
</evidence>
<dbReference type="GO" id="GO:0003677">
    <property type="term" value="F:DNA binding"/>
    <property type="evidence" value="ECO:0007669"/>
    <property type="project" value="InterPro"/>
</dbReference>
<protein>
    <submittedName>
        <fullName evidence="4">RNA 3'-terminal phosphate cyclase</fullName>
    </submittedName>
</protein>
<dbReference type="InterPro" id="IPR003477">
    <property type="entry name" value="PemK-like"/>
</dbReference>
<feature type="compositionally biased region" description="Polar residues" evidence="3">
    <location>
        <begin position="59"/>
        <end position="71"/>
    </location>
</feature>
<dbReference type="OrthoDB" id="5184628at2"/>
<feature type="compositionally biased region" description="Polar residues" evidence="3">
    <location>
        <begin position="23"/>
        <end position="33"/>
    </location>
</feature>
<dbReference type="EMBL" id="CP013200">
    <property type="protein sequence ID" value="ALO66866.1"/>
    <property type="molecule type" value="Genomic_DNA"/>
</dbReference>
<dbReference type="SUPFAM" id="SSF50118">
    <property type="entry name" value="Cell growth inhibitor/plasmid maintenance toxic component"/>
    <property type="match status" value="1"/>
</dbReference>